<comment type="caution">
    <text evidence="1">The sequence shown here is derived from an EMBL/GenBank/DDBJ whole genome shotgun (WGS) entry which is preliminary data.</text>
</comment>
<name>A0ABT1A3E1_9PSEU</name>
<evidence type="ECO:0000313" key="1">
    <source>
        <dbReference type="EMBL" id="MCO1657468.1"/>
    </source>
</evidence>
<dbReference type="Gene3D" id="1.10.287.1060">
    <property type="entry name" value="ESAT-6-like"/>
    <property type="match status" value="1"/>
</dbReference>
<dbReference type="RefSeq" id="WP_252441113.1">
    <property type="nucleotide sequence ID" value="NZ_JAGSOV010000041.1"/>
</dbReference>
<proteinExistence type="predicted"/>
<evidence type="ECO:0000313" key="2">
    <source>
        <dbReference type="Proteomes" id="UP001165283"/>
    </source>
</evidence>
<dbReference type="InterPro" id="IPR036689">
    <property type="entry name" value="ESAT-6-like_sf"/>
</dbReference>
<sequence>MTAPVSTEPEPPKALEGAGVFSSVDDLGTAVHSGDGFEIAFAGLGVALDGLGFVVDPFGALLEAGAGWLMEHVWFLSEPMGVLAGDPNEVKAQAQSWHRVSVELSAIAAAQRGLAVTGPVPWTGEAAEAYRQAVEQRAARMSETAEQVDRFATLLITSAAGVGTVRSIVRDLIAEFIADVVEWILLGSLLSLLTSGVSLAASIGWVIVDATLLAGRIAERIARLLETMAEAGHAAGGLAAGVLQAARWTGETAGAVRAGAVPVDALVEGREVASVVELGKQSTTAELAGPPPAS</sequence>
<evidence type="ECO:0008006" key="3">
    <source>
        <dbReference type="Google" id="ProtNLM"/>
    </source>
</evidence>
<dbReference type="SUPFAM" id="SSF140453">
    <property type="entry name" value="EsxAB dimer-like"/>
    <property type="match status" value="1"/>
</dbReference>
<gene>
    <name evidence="1" type="ORF">KDL28_20635</name>
</gene>
<dbReference type="Proteomes" id="UP001165283">
    <property type="component" value="Unassembled WGS sequence"/>
</dbReference>
<organism evidence="1 2">
    <name type="scientific">Pseudonocardia humida</name>
    <dbReference type="NCBI Taxonomy" id="2800819"/>
    <lineage>
        <taxon>Bacteria</taxon>
        <taxon>Bacillati</taxon>
        <taxon>Actinomycetota</taxon>
        <taxon>Actinomycetes</taxon>
        <taxon>Pseudonocardiales</taxon>
        <taxon>Pseudonocardiaceae</taxon>
        <taxon>Pseudonocardia</taxon>
    </lineage>
</organism>
<accession>A0ABT1A3E1</accession>
<dbReference type="EMBL" id="JAGSOV010000041">
    <property type="protein sequence ID" value="MCO1657468.1"/>
    <property type="molecule type" value="Genomic_DNA"/>
</dbReference>
<reference evidence="1" key="1">
    <citation type="submission" date="2021-04" db="EMBL/GenBank/DDBJ databases">
        <title>Pseudonocardia sp. nov., isolated from sandy soil of mangrove forest.</title>
        <authorList>
            <person name="Zan Z."/>
            <person name="Huang R."/>
            <person name="Liu W."/>
        </authorList>
    </citation>
    <scope>NUCLEOTIDE SEQUENCE</scope>
    <source>
        <strain evidence="1">S2-4</strain>
    </source>
</reference>
<keyword evidence="2" id="KW-1185">Reference proteome</keyword>
<protein>
    <recommendedName>
        <fullName evidence="3">PPE family protein</fullName>
    </recommendedName>
</protein>